<organism evidence="9 10">
    <name type="scientific">Pseudonocardia asaccharolytica DSM 44247 = NBRC 16224</name>
    <dbReference type="NCBI Taxonomy" id="1123024"/>
    <lineage>
        <taxon>Bacteria</taxon>
        <taxon>Bacillati</taxon>
        <taxon>Actinomycetota</taxon>
        <taxon>Actinomycetes</taxon>
        <taxon>Pseudonocardiales</taxon>
        <taxon>Pseudonocardiaceae</taxon>
        <taxon>Pseudonocardia</taxon>
    </lineage>
</organism>
<evidence type="ECO:0000256" key="6">
    <source>
        <dbReference type="ARBA" id="ARBA00023136"/>
    </source>
</evidence>
<dbReference type="PANTHER" id="PTHR30561:SF0">
    <property type="entry name" value="GUANIDINIUM EXPORTER"/>
    <property type="match status" value="1"/>
</dbReference>
<evidence type="ECO:0000313" key="10">
    <source>
        <dbReference type="Proteomes" id="UP000321328"/>
    </source>
</evidence>
<evidence type="ECO:0000256" key="4">
    <source>
        <dbReference type="ARBA" id="ARBA00022692"/>
    </source>
</evidence>
<evidence type="ECO:0000256" key="5">
    <source>
        <dbReference type="ARBA" id="ARBA00022989"/>
    </source>
</evidence>
<accession>A0A511D2Z4</accession>
<dbReference type="SUPFAM" id="SSF103481">
    <property type="entry name" value="Multidrug resistance efflux transporter EmrE"/>
    <property type="match status" value="1"/>
</dbReference>
<dbReference type="Proteomes" id="UP000321328">
    <property type="component" value="Unassembled WGS sequence"/>
</dbReference>
<protein>
    <submittedName>
        <fullName evidence="9">Quaternary ammonium compound-resistance protein SugE</fullName>
    </submittedName>
</protein>
<dbReference type="InterPro" id="IPR037185">
    <property type="entry name" value="EmrE-like"/>
</dbReference>
<evidence type="ECO:0000256" key="1">
    <source>
        <dbReference type="ARBA" id="ARBA00004651"/>
    </source>
</evidence>
<evidence type="ECO:0000256" key="8">
    <source>
        <dbReference type="SAM" id="Phobius"/>
    </source>
</evidence>
<feature type="transmembrane region" description="Helical" evidence="8">
    <location>
        <begin position="84"/>
        <end position="102"/>
    </location>
</feature>
<proteinExistence type="inferred from homology"/>
<keyword evidence="2" id="KW-0813">Transport</keyword>
<dbReference type="Gene3D" id="1.10.3730.20">
    <property type="match status" value="1"/>
</dbReference>
<sequence>MAWVVLVVSGLLETVWAVSLAQSQGFTRLVPSIVFGVAMVLSMVGLAVALRSLPVGTAYGVWVGIGAVGTAIYGMVVLGEPATVARLLCLVAIIAGVAGLKVL</sequence>
<keyword evidence="5 8" id="KW-1133">Transmembrane helix</keyword>
<feature type="transmembrane region" description="Helical" evidence="8">
    <location>
        <begin position="57"/>
        <end position="78"/>
    </location>
</feature>
<evidence type="ECO:0000313" key="9">
    <source>
        <dbReference type="EMBL" id="GEL19150.1"/>
    </source>
</evidence>
<dbReference type="InterPro" id="IPR000390">
    <property type="entry name" value="Small_drug/metabolite_transptr"/>
</dbReference>
<reference evidence="9 10" key="1">
    <citation type="submission" date="2019-07" db="EMBL/GenBank/DDBJ databases">
        <title>Whole genome shotgun sequence of Pseudonocardia asaccharolytica NBRC 16224.</title>
        <authorList>
            <person name="Hosoyama A."/>
            <person name="Uohara A."/>
            <person name="Ohji S."/>
            <person name="Ichikawa N."/>
        </authorList>
    </citation>
    <scope>NUCLEOTIDE SEQUENCE [LARGE SCALE GENOMIC DNA]</scope>
    <source>
        <strain evidence="9 10">NBRC 16224</strain>
    </source>
</reference>
<gene>
    <name evidence="9" type="primary">sugE</name>
    <name evidence="9" type="ORF">PA7_29870</name>
</gene>
<keyword evidence="10" id="KW-1185">Reference proteome</keyword>
<evidence type="ECO:0000256" key="3">
    <source>
        <dbReference type="ARBA" id="ARBA00022475"/>
    </source>
</evidence>
<dbReference type="STRING" id="1123024.GCA_000423625_04039"/>
<name>A0A511D2Z4_9PSEU</name>
<keyword evidence="4 7" id="KW-0812">Transmembrane</keyword>
<comment type="subcellular location">
    <subcellularLocation>
        <location evidence="1 7">Cell membrane</location>
        <topology evidence="1 7">Multi-pass membrane protein</topology>
    </subcellularLocation>
</comment>
<feature type="transmembrane region" description="Helical" evidence="8">
    <location>
        <begin position="33"/>
        <end position="50"/>
    </location>
</feature>
<dbReference type="InterPro" id="IPR045324">
    <property type="entry name" value="Small_multidrug_res"/>
</dbReference>
<dbReference type="Pfam" id="PF00893">
    <property type="entry name" value="Multi_Drug_Res"/>
    <property type="match status" value="1"/>
</dbReference>
<dbReference type="GO" id="GO:0005886">
    <property type="term" value="C:plasma membrane"/>
    <property type="evidence" value="ECO:0007669"/>
    <property type="project" value="UniProtKB-SubCell"/>
</dbReference>
<dbReference type="FunFam" id="1.10.3730.20:FF:000001">
    <property type="entry name" value="Quaternary ammonium compound resistance transporter SugE"/>
    <property type="match status" value="1"/>
</dbReference>
<evidence type="ECO:0000256" key="2">
    <source>
        <dbReference type="ARBA" id="ARBA00022448"/>
    </source>
</evidence>
<keyword evidence="3" id="KW-1003">Cell membrane</keyword>
<dbReference type="PANTHER" id="PTHR30561">
    <property type="entry name" value="SMR FAMILY PROTON-DEPENDENT DRUG EFFLUX TRANSPORTER SUGE"/>
    <property type="match status" value="1"/>
</dbReference>
<comment type="similarity">
    <text evidence="7">Belongs to the drug/metabolite transporter (DMT) superfamily. Small multidrug resistance (SMR) (TC 2.A.7.1) family.</text>
</comment>
<evidence type="ECO:0000256" key="7">
    <source>
        <dbReference type="RuleBase" id="RU003942"/>
    </source>
</evidence>
<comment type="caution">
    <text evidence="9">The sequence shown here is derived from an EMBL/GenBank/DDBJ whole genome shotgun (WGS) entry which is preliminary data.</text>
</comment>
<dbReference type="OrthoDB" id="21828at2"/>
<dbReference type="RefSeq" id="WP_028931393.1">
    <property type="nucleotide sequence ID" value="NZ_AUII01000025.1"/>
</dbReference>
<dbReference type="EMBL" id="BJVI01000032">
    <property type="protein sequence ID" value="GEL19150.1"/>
    <property type="molecule type" value="Genomic_DNA"/>
</dbReference>
<dbReference type="GO" id="GO:0022857">
    <property type="term" value="F:transmembrane transporter activity"/>
    <property type="evidence" value="ECO:0007669"/>
    <property type="project" value="InterPro"/>
</dbReference>
<keyword evidence="6 8" id="KW-0472">Membrane</keyword>
<dbReference type="AlphaFoldDB" id="A0A511D2Z4"/>